<dbReference type="RefSeq" id="WP_004576467.1">
    <property type="nucleotide sequence ID" value="NZ_APBQ01000112.1"/>
</dbReference>
<accession>A0AAD2W8V9</accession>
<dbReference type="SUPFAM" id="SSF56399">
    <property type="entry name" value="ADP-ribosylation"/>
    <property type="match status" value="1"/>
</dbReference>
<evidence type="ECO:0000313" key="1">
    <source>
        <dbReference type="EMBL" id="ENY76339.1"/>
    </source>
</evidence>
<evidence type="ECO:0000313" key="2">
    <source>
        <dbReference type="Proteomes" id="UP000013237"/>
    </source>
</evidence>
<dbReference type="Gene3D" id="2.180.10.10">
    <property type="entry name" value="RHS repeat-associated core"/>
    <property type="match status" value="1"/>
</dbReference>
<comment type="caution">
    <text evidence="1">The sequence shown here is derived from an EMBL/GenBank/DDBJ whole genome shotgun (WGS) entry which is preliminary data.</text>
</comment>
<dbReference type="Proteomes" id="UP000013237">
    <property type="component" value="Unassembled WGS sequence"/>
</dbReference>
<dbReference type="NCBIfam" id="TIGR03696">
    <property type="entry name" value="Rhs_assc_core"/>
    <property type="match status" value="1"/>
</dbReference>
<name>A0AAD2W8V9_PSEPU</name>
<protein>
    <recommendedName>
        <fullName evidence="3">RHS repeat-associated core domain-containing protein</fullName>
    </recommendedName>
</protein>
<evidence type="ECO:0008006" key="3">
    <source>
        <dbReference type="Google" id="ProtNLM"/>
    </source>
</evidence>
<reference evidence="1 2" key="1">
    <citation type="submission" date="2013-02" db="EMBL/GenBank/DDBJ databases">
        <title>Insights into the proteome of triclosan-resistant Pseudomonas putida TRO1, isolated from activated sludge.</title>
        <authorList>
            <person name="Lolas I.B."/>
            <person name="Almeida B."/>
            <person name="Starnawski P.M."/>
            <person name="Soenderkaer M."/>
            <person name="Nielsen K.L."/>
            <person name="Nielsen J.L."/>
        </authorList>
    </citation>
    <scope>NUCLEOTIDE SEQUENCE [LARGE SCALE GENOMIC DNA]</scope>
    <source>
        <strain evidence="1 2">TRO1</strain>
    </source>
</reference>
<proteinExistence type="predicted"/>
<dbReference type="AlphaFoldDB" id="A0AAD2W8V9"/>
<organism evidence="1 2">
    <name type="scientific">Pseudomonas putida TRO1</name>
    <dbReference type="NCBI Taxonomy" id="1227924"/>
    <lineage>
        <taxon>Bacteria</taxon>
        <taxon>Pseudomonadati</taxon>
        <taxon>Pseudomonadota</taxon>
        <taxon>Gammaproteobacteria</taxon>
        <taxon>Pseudomonadales</taxon>
        <taxon>Pseudomonadaceae</taxon>
        <taxon>Pseudomonas</taxon>
    </lineage>
</organism>
<gene>
    <name evidence="1" type="ORF">C206_17839</name>
</gene>
<dbReference type="InterPro" id="IPR022385">
    <property type="entry name" value="Rhs_assc_core"/>
</dbReference>
<dbReference type="EMBL" id="APBQ01000112">
    <property type="protein sequence ID" value="ENY76339.1"/>
    <property type="molecule type" value="Genomic_DNA"/>
</dbReference>
<sequence length="285" mass="31467">MPPSTPHTQSPQPICFTPYGHSGGIGDAAIATGFNGVPFDIHANCYHLGQGYRAFFPGLMRFSSPDSLSPFGLGGLNAYAYCNGDPVNYGDPQGTAGVPIGRTGNTPRSGRVTAKGQFGIGNTSHQVKSYRNAMRENEKVQGVDIALDLLDHKVDLFNAVTKDLKKLDNTAVRRNPFVREKLIKARTEAFTDHMKNVLAGERRRYADDVILTDTHRKYLSTLDSALVSAYAPYREHQSDWYHPGYHIEGIRDTPLFLAQWAIRDAKLLLDVGDSPLYRGVKDSLK</sequence>